<dbReference type="EMBL" id="CAJHJT010000012">
    <property type="protein sequence ID" value="CAD7000479.1"/>
    <property type="molecule type" value="Genomic_DNA"/>
</dbReference>
<organism evidence="1 2">
    <name type="scientific">Ceratitis capitata</name>
    <name type="common">Mediterranean fruit fly</name>
    <name type="synonym">Tephritis capitata</name>
    <dbReference type="NCBI Taxonomy" id="7213"/>
    <lineage>
        <taxon>Eukaryota</taxon>
        <taxon>Metazoa</taxon>
        <taxon>Ecdysozoa</taxon>
        <taxon>Arthropoda</taxon>
        <taxon>Hexapoda</taxon>
        <taxon>Insecta</taxon>
        <taxon>Pterygota</taxon>
        <taxon>Neoptera</taxon>
        <taxon>Endopterygota</taxon>
        <taxon>Diptera</taxon>
        <taxon>Brachycera</taxon>
        <taxon>Muscomorpha</taxon>
        <taxon>Tephritoidea</taxon>
        <taxon>Tephritidae</taxon>
        <taxon>Ceratitis</taxon>
        <taxon>Ceratitis</taxon>
    </lineage>
</organism>
<name>A0A811UN13_CERCA</name>
<dbReference type="AlphaFoldDB" id="A0A811UN13"/>
<keyword evidence="2" id="KW-1185">Reference proteome</keyword>
<evidence type="ECO:0000313" key="1">
    <source>
        <dbReference type="EMBL" id="CAD7000479.1"/>
    </source>
</evidence>
<comment type="caution">
    <text evidence="1">The sequence shown here is derived from an EMBL/GenBank/DDBJ whole genome shotgun (WGS) entry which is preliminary data.</text>
</comment>
<evidence type="ECO:0000313" key="2">
    <source>
        <dbReference type="Proteomes" id="UP000606786"/>
    </source>
</evidence>
<feature type="non-terminal residue" evidence="1">
    <location>
        <position position="54"/>
    </location>
</feature>
<reference evidence="1" key="1">
    <citation type="submission" date="2020-11" db="EMBL/GenBank/DDBJ databases">
        <authorList>
            <person name="Whitehead M."/>
        </authorList>
    </citation>
    <scope>NUCLEOTIDE SEQUENCE</scope>
    <source>
        <strain evidence="1">EGII</strain>
    </source>
</reference>
<protein>
    <submittedName>
        <fullName evidence="1">(Mediterranean fruit fly) hypothetical protein</fullName>
    </submittedName>
</protein>
<dbReference type="Proteomes" id="UP000606786">
    <property type="component" value="Unassembled WGS sequence"/>
</dbReference>
<sequence>MPFSINNSFFSVDRLKVEANLFNDEGTIVFFRAGAPDYYLSEYIADRWNSNSWE</sequence>
<gene>
    <name evidence="1" type="ORF">CCAP1982_LOCUS8958</name>
</gene>
<proteinExistence type="predicted"/>
<accession>A0A811UN13</accession>